<evidence type="ECO:0000256" key="5">
    <source>
        <dbReference type="SAM" id="MobiDB-lite"/>
    </source>
</evidence>
<dbReference type="Pfam" id="PF08704">
    <property type="entry name" value="GCD14"/>
    <property type="match status" value="1"/>
</dbReference>
<dbReference type="SUPFAM" id="SSF53335">
    <property type="entry name" value="S-adenosyl-L-methionine-dependent methyltransferases"/>
    <property type="match status" value="1"/>
</dbReference>
<dbReference type="Proteomes" id="UP000618733">
    <property type="component" value="Unassembled WGS sequence"/>
</dbReference>
<keyword evidence="1" id="KW-0489">Methyltransferase</keyword>
<gene>
    <name evidence="7" type="ORF">JD292_04885</name>
</gene>
<dbReference type="EMBL" id="JAEHOI010000004">
    <property type="protein sequence ID" value="MBK0421409.1"/>
    <property type="molecule type" value="Genomic_DNA"/>
</dbReference>
<dbReference type="FunFam" id="3.40.50.150:FF:000019">
    <property type="entry name" value="tRNA (adenine(58)-N(1))-methyltransferase TrmI"/>
    <property type="match status" value="1"/>
</dbReference>
<feature type="region of interest" description="Disordered" evidence="5">
    <location>
        <begin position="293"/>
        <end position="315"/>
    </location>
</feature>
<keyword evidence="2" id="KW-0808">Transferase</keyword>
<dbReference type="InterPro" id="IPR049470">
    <property type="entry name" value="TRM61_C"/>
</dbReference>
<accession>A0A934QB20</accession>
<dbReference type="CDD" id="cd02440">
    <property type="entry name" value="AdoMet_MTases"/>
    <property type="match status" value="1"/>
</dbReference>
<keyword evidence="8" id="KW-1185">Reference proteome</keyword>
<evidence type="ECO:0000256" key="3">
    <source>
        <dbReference type="ARBA" id="ARBA00022691"/>
    </source>
</evidence>
<dbReference type="PROSITE" id="PS51620">
    <property type="entry name" value="SAM_TRM61"/>
    <property type="match status" value="1"/>
</dbReference>
<protein>
    <submittedName>
        <fullName evidence="7">tRNA (Adenine-N1)-methyltransferase</fullName>
    </submittedName>
</protein>
<dbReference type="Pfam" id="PF14801">
    <property type="entry name" value="TrmI-like_N"/>
    <property type="match status" value="1"/>
</dbReference>
<evidence type="ECO:0000256" key="2">
    <source>
        <dbReference type="ARBA" id="ARBA00022679"/>
    </source>
</evidence>
<dbReference type="Gene3D" id="3.40.50.150">
    <property type="entry name" value="Vaccinia Virus protein VP39"/>
    <property type="match status" value="1"/>
</dbReference>
<dbReference type="GO" id="GO:0031515">
    <property type="term" value="C:tRNA (m1A) methyltransferase complex"/>
    <property type="evidence" value="ECO:0007669"/>
    <property type="project" value="InterPro"/>
</dbReference>
<feature type="domain" description="tRNA (adenine(58)-N(1))-methyltransferase catalytic subunit TRM61 C-terminal" evidence="6">
    <location>
        <begin position="72"/>
        <end position="239"/>
    </location>
</feature>
<dbReference type="AlphaFoldDB" id="A0A934QB20"/>
<evidence type="ECO:0000256" key="1">
    <source>
        <dbReference type="ARBA" id="ARBA00022603"/>
    </source>
</evidence>
<reference evidence="7" key="1">
    <citation type="submission" date="2020-12" db="EMBL/GenBank/DDBJ databases">
        <title>Leucobacter sp. CAS2, isolated from Chromium sludge.</title>
        <authorList>
            <person name="Xu Z."/>
        </authorList>
    </citation>
    <scope>NUCLEOTIDE SEQUENCE</scope>
    <source>
        <strain evidence="7">CSA2</strain>
    </source>
</reference>
<dbReference type="GO" id="GO:0160107">
    <property type="term" value="F:tRNA (adenine(58)-N1)-methyltransferase activity"/>
    <property type="evidence" value="ECO:0007669"/>
    <property type="project" value="InterPro"/>
</dbReference>
<dbReference type="GO" id="GO:0030488">
    <property type="term" value="P:tRNA methylation"/>
    <property type="evidence" value="ECO:0007669"/>
    <property type="project" value="InterPro"/>
</dbReference>
<name>A0A934QB20_9MICO</name>
<proteinExistence type="predicted"/>
<sequence length="350" mass="37436">MRGPLGYGDRVKLTGPKGRLNTITLVPGGEFHSHRGIIPHADLVGLPDGSVVQNSSGEEYLALRPLLSDFVMSMPRGAAIVYPKDAAQILSLADIFPGARVVEAGVGSGALSLHLLRGVGASGELFSFERREEFADVARGNVAAFAGSLPENWTVTVGDLQETLPAVCEAGTIDRVVLDMLAPWECVDVAADALMPGGVLICYVATVTQLSRTAEQIRRSGRFTHPESNETMVRGWHVEGLAVRPDHRMVAHTGFLITARRLADGTVMPELKRRASKGEFTDEDLGTWLPDLAPEGPESGEVWTPEVVGERGKSDKVLRKKVREAQKFARERGVDPGSGDAAAPDTGSAD</sequence>
<evidence type="ECO:0000313" key="7">
    <source>
        <dbReference type="EMBL" id="MBK0421409.1"/>
    </source>
</evidence>
<comment type="caution">
    <text evidence="7">The sequence shown here is derived from an EMBL/GenBank/DDBJ whole genome shotgun (WGS) entry which is preliminary data.</text>
</comment>
<dbReference type="InterPro" id="IPR029063">
    <property type="entry name" value="SAM-dependent_MTases_sf"/>
</dbReference>
<feature type="region of interest" description="Disordered" evidence="5">
    <location>
        <begin position="327"/>
        <end position="350"/>
    </location>
</feature>
<evidence type="ECO:0000313" key="8">
    <source>
        <dbReference type="Proteomes" id="UP000618733"/>
    </source>
</evidence>
<evidence type="ECO:0000259" key="6">
    <source>
        <dbReference type="Pfam" id="PF08704"/>
    </source>
</evidence>
<evidence type="ECO:0000256" key="4">
    <source>
        <dbReference type="ARBA" id="ARBA00022694"/>
    </source>
</evidence>
<dbReference type="PANTHER" id="PTHR12133:SF1">
    <property type="entry name" value="TRNA (ADENINE(58)-N(1))-METHYLTRANSFERASE, MITOCHONDRIAL"/>
    <property type="match status" value="1"/>
</dbReference>
<keyword evidence="4" id="KW-0819">tRNA processing</keyword>
<dbReference type="InterPro" id="IPR014816">
    <property type="entry name" value="tRNA_MeTrfase_Gcd14"/>
</dbReference>
<organism evidence="7 8">
    <name type="scientific">Leucobacter edaphi</name>
    <dbReference type="NCBI Taxonomy" id="2796472"/>
    <lineage>
        <taxon>Bacteria</taxon>
        <taxon>Bacillati</taxon>
        <taxon>Actinomycetota</taxon>
        <taxon>Actinomycetes</taxon>
        <taxon>Micrococcales</taxon>
        <taxon>Microbacteriaceae</taxon>
        <taxon>Leucobacter</taxon>
    </lineage>
</organism>
<keyword evidence="3" id="KW-0949">S-adenosyl-L-methionine</keyword>
<dbReference type="PANTHER" id="PTHR12133">
    <property type="entry name" value="TRNA (ADENINE(58)-N(1))-METHYLTRANSFERASE"/>
    <property type="match status" value="1"/>
</dbReference>
<dbReference type="Gene3D" id="3.10.330.20">
    <property type="match status" value="1"/>
</dbReference>